<sequence length="70" mass="7715">MSIMLALFVQRLDCGTKLKYVFVLTLSMVLSGCTANDWVDAASGIMQAKDQQEKDARNQRIKSANKAAGY</sequence>
<accession>A0AAU7J733</accession>
<proteinExistence type="predicted"/>
<dbReference type="AlphaFoldDB" id="A0AAU7J733"/>
<evidence type="ECO:0008006" key="4">
    <source>
        <dbReference type="Google" id="ProtNLM"/>
    </source>
</evidence>
<dbReference type="RefSeq" id="WP_126328423.1">
    <property type="nucleotide sequence ID" value="NZ_CP126604.1"/>
</dbReference>
<reference evidence="2" key="1">
    <citation type="submission" date="2023-05" db="EMBL/GenBank/DDBJ databases">
        <title>Complete genome sequence data from fresh produce 2nd batch.</title>
        <authorList>
            <person name="Stein M."/>
            <person name="Cho G.-S."/>
            <person name="Brinks E."/>
            <person name="Franz C.M.A.P."/>
        </authorList>
    </citation>
    <scope>NUCLEOTIDE SEQUENCE [LARGE SCALE GENOMIC DNA]</scope>
    <source>
        <strain evidence="2">E1</strain>
    </source>
</reference>
<dbReference type="KEGG" id="edy:F0320_09880"/>
<evidence type="ECO:0000256" key="1">
    <source>
        <dbReference type="SAM" id="MobiDB-lite"/>
    </source>
</evidence>
<protein>
    <recommendedName>
        <fullName evidence="4">Lipoprotein</fullName>
    </recommendedName>
</protein>
<evidence type="ECO:0000313" key="2">
    <source>
        <dbReference type="EMBL" id="XBN41662.1"/>
    </source>
</evidence>
<evidence type="ECO:0000313" key="3">
    <source>
        <dbReference type="Proteomes" id="UP000323234"/>
    </source>
</evidence>
<dbReference type="EMBL" id="CP126604">
    <property type="protein sequence ID" value="XBN41662.1"/>
    <property type="molecule type" value="Genomic_DNA"/>
</dbReference>
<organism evidence="2 3">
    <name type="scientific">Enterobacter dykesii</name>
    <dbReference type="NCBI Taxonomy" id="2797506"/>
    <lineage>
        <taxon>Bacteria</taxon>
        <taxon>Pseudomonadati</taxon>
        <taxon>Pseudomonadota</taxon>
        <taxon>Gammaproteobacteria</taxon>
        <taxon>Enterobacterales</taxon>
        <taxon>Enterobacteriaceae</taxon>
        <taxon>Enterobacter</taxon>
    </lineage>
</organism>
<feature type="region of interest" description="Disordered" evidence="1">
    <location>
        <begin position="50"/>
        <end position="70"/>
    </location>
</feature>
<gene>
    <name evidence="2" type="ORF">F0320_09880</name>
</gene>
<name>A0AAU7J733_9ENTR</name>
<keyword evidence="3" id="KW-1185">Reference proteome</keyword>
<dbReference type="Proteomes" id="UP000323234">
    <property type="component" value="Chromosome"/>
</dbReference>